<evidence type="ECO:0000256" key="2">
    <source>
        <dbReference type="ARBA" id="ARBA00022962"/>
    </source>
</evidence>
<dbReference type="PANTHER" id="PTHR45937:SF1">
    <property type="entry name" value="ASPARAGINE SYNTHETASE DOMAIN-CONTAINING PROTEIN 1"/>
    <property type="match status" value="1"/>
</dbReference>
<keyword evidence="4" id="KW-0436">Ligase</keyword>
<dbReference type="EC" id="6.3.5.4" evidence="4"/>
<accession>A0A484IDJ4</accession>
<reference evidence="4 5" key="1">
    <citation type="submission" date="2019-02" db="EMBL/GenBank/DDBJ databases">
        <authorList>
            <person name="Lehtovirta-Morley E L."/>
        </authorList>
    </citation>
    <scope>NUCLEOTIDE SEQUENCE [LARGE SCALE GENOMIC DNA]</scope>
    <source>
        <strain evidence="4">NFRAN1</strain>
    </source>
</reference>
<sequence length="261" mass="29809">MIKVLLSEELTLHLYSAVEIFVKGVDKVVIAFSGGVDSSILAKICKDLGKHVYLVTVGFPESHDLLFSKSISRLSALQLHHITFEISPVDIVRDIKYVKDKLSCNNLSHIENCLAFYQISCVIRNNNLGNFFLTANGFDELFCGYDRYRSYYNQGEVAINKYMEEKLANEAHMMKEISEVINELRIESFQPFLSEPFIKFCKNIPLKHKITSSNDLLRKHILREVALKIGVPKESAYKPKKAIQYGSNIHKFISKNKDLLA</sequence>
<dbReference type="Proteomes" id="UP000294299">
    <property type="component" value="Chromosome NFRAN"/>
</dbReference>
<proteinExistence type="predicted"/>
<feature type="domain" description="Asparagine synthetase" evidence="3">
    <location>
        <begin position="187"/>
        <end position="248"/>
    </location>
</feature>
<dbReference type="Pfam" id="PF00733">
    <property type="entry name" value="Asn_synthase"/>
    <property type="match status" value="2"/>
</dbReference>
<keyword evidence="1" id="KW-0028">Amino-acid biosynthesis</keyword>
<keyword evidence="5" id="KW-1185">Reference proteome</keyword>
<dbReference type="RefSeq" id="WP_134483741.1">
    <property type="nucleotide sequence ID" value="NZ_LR216287.1"/>
</dbReference>
<gene>
    <name evidence="4" type="primary">asnB</name>
    <name evidence="4" type="ORF">NFRAN_1418</name>
</gene>
<dbReference type="AlphaFoldDB" id="A0A484IDJ4"/>
<dbReference type="GO" id="GO:0006529">
    <property type="term" value="P:asparagine biosynthetic process"/>
    <property type="evidence" value="ECO:0007669"/>
    <property type="project" value="InterPro"/>
</dbReference>
<evidence type="ECO:0000259" key="3">
    <source>
        <dbReference type="Pfam" id="PF00733"/>
    </source>
</evidence>
<dbReference type="InterPro" id="IPR001962">
    <property type="entry name" value="Asn_synthase"/>
</dbReference>
<dbReference type="InterPro" id="IPR014729">
    <property type="entry name" value="Rossmann-like_a/b/a_fold"/>
</dbReference>
<evidence type="ECO:0000256" key="1">
    <source>
        <dbReference type="ARBA" id="ARBA00022605"/>
    </source>
</evidence>
<dbReference type="GeneID" id="39420775"/>
<organism evidence="4 5">
    <name type="scientific">Candidatus Nitrosocosmicus franklandianus</name>
    <dbReference type="NCBI Taxonomy" id="1798806"/>
    <lineage>
        <taxon>Archaea</taxon>
        <taxon>Nitrososphaerota</taxon>
        <taxon>Nitrososphaeria</taxon>
        <taxon>Nitrososphaerales</taxon>
        <taxon>Nitrososphaeraceae</taxon>
        <taxon>Candidatus Nitrosocosmicus</taxon>
    </lineage>
</organism>
<protein>
    <submittedName>
        <fullName evidence="4">Asparagine synthetase B (Glutamine-hydrolyzing)</fullName>
        <ecNumber evidence="4">6.3.5.4</ecNumber>
    </submittedName>
</protein>
<feature type="domain" description="Asparagine synthetase" evidence="3">
    <location>
        <begin position="13"/>
        <end position="175"/>
    </location>
</feature>
<dbReference type="CDD" id="cd01991">
    <property type="entry name" value="Asn_synthase_B_C"/>
    <property type="match status" value="1"/>
</dbReference>
<dbReference type="GO" id="GO:0004066">
    <property type="term" value="F:asparagine synthase (glutamine-hydrolyzing) activity"/>
    <property type="evidence" value="ECO:0007669"/>
    <property type="project" value="UniProtKB-EC"/>
</dbReference>
<dbReference type="Gene3D" id="3.40.50.620">
    <property type="entry name" value="HUPs"/>
    <property type="match status" value="1"/>
</dbReference>
<dbReference type="InterPro" id="IPR051857">
    <property type="entry name" value="Asn_synthetase_domain"/>
</dbReference>
<dbReference type="OrthoDB" id="8692at2157"/>
<dbReference type="SUPFAM" id="SSF52402">
    <property type="entry name" value="Adenine nucleotide alpha hydrolases-like"/>
    <property type="match status" value="1"/>
</dbReference>
<name>A0A484IDJ4_9ARCH</name>
<dbReference type="PANTHER" id="PTHR45937">
    <property type="entry name" value="ASPARAGINE SYNTHETASE DOMAIN-CONTAINING PROTEIN 1"/>
    <property type="match status" value="1"/>
</dbReference>
<dbReference type="KEGG" id="nfn:NFRAN_1418"/>
<evidence type="ECO:0000313" key="5">
    <source>
        <dbReference type="Proteomes" id="UP000294299"/>
    </source>
</evidence>
<dbReference type="EMBL" id="LR216287">
    <property type="protein sequence ID" value="VFJ13740.1"/>
    <property type="molecule type" value="Genomic_DNA"/>
</dbReference>
<evidence type="ECO:0000313" key="4">
    <source>
        <dbReference type="EMBL" id="VFJ13740.1"/>
    </source>
</evidence>
<keyword evidence="2" id="KW-0315">Glutamine amidotransferase</keyword>